<dbReference type="RefSeq" id="WP_154560957.1">
    <property type="nucleotide sequence ID" value="NZ_VUMG01000001.1"/>
</dbReference>
<evidence type="ECO:0000313" key="8">
    <source>
        <dbReference type="EMBL" id="MSS44520.1"/>
    </source>
</evidence>
<dbReference type="Proteomes" id="UP000466104">
    <property type="component" value="Unassembled WGS sequence"/>
</dbReference>
<keyword evidence="9" id="KW-1185">Reference proteome</keyword>
<dbReference type="PROSITE" id="PS50905">
    <property type="entry name" value="FERRITIN_LIKE"/>
    <property type="match status" value="1"/>
</dbReference>
<dbReference type="Gene3D" id="1.20.1260.10">
    <property type="match status" value="1"/>
</dbReference>
<feature type="binding site" evidence="5">
    <location>
        <position position="18"/>
    </location>
    <ligand>
        <name>Fe cation</name>
        <dbReference type="ChEBI" id="CHEBI:24875"/>
        <label>1</label>
    </ligand>
</feature>
<evidence type="ECO:0000256" key="3">
    <source>
        <dbReference type="ARBA" id="ARBA00023002"/>
    </source>
</evidence>
<evidence type="ECO:0000256" key="2">
    <source>
        <dbReference type="ARBA" id="ARBA00022723"/>
    </source>
</evidence>
<evidence type="ECO:0000256" key="5">
    <source>
        <dbReference type="PIRSR" id="PIRSR601519-1"/>
    </source>
</evidence>
<keyword evidence="1 6" id="KW-0409">Iron storage</keyword>
<name>A0A7K0J3L8_9ACTN</name>
<feature type="binding site" evidence="5">
    <location>
        <position position="129"/>
    </location>
    <ligand>
        <name>Fe cation</name>
        <dbReference type="ChEBI" id="CHEBI:24875"/>
        <label>1</label>
    </ligand>
</feature>
<dbReference type="PANTHER" id="PTHR11431:SF127">
    <property type="entry name" value="BACTERIAL NON-HEME FERRITIN"/>
    <property type="match status" value="1"/>
</dbReference>
<dbReference type="GO" id="GO:0005829">
    <property type="term" value="C:cytosol"/>
    <property type="evidence" value="ECO:0007669"/>
    <property type="project" value="TreeGrafter"/>
</dbReference>
<dbReference type="GO" id="GO:0006879">
    <property type="term" value="P:intracellular iron ion homeostasis"/>
    <property type="evidence" value="ECO:0007669"/>
    <property type="project" value="UniProtKB-KW"/>
</dbReference>
<dbReference type="CDD" id="cd01055">
    <property type="entry name" value="Nonheme_Ferritin"/>
    <property type="match status" value="1"/>
</dbReference>
<dbReference type="InterPro" id="IPR009040">
    <property type="entry name" value="Ferritin-like_diiron"/>
</dbReference>
<dbReference type="GO" id="GO:0006826">
    <property type="term" value="P:iron ion transport"/>
    <property type="evidence" value="ECO:0007669"/>
    <property type="project" value="InterPro"/>
</dbReference>
<dbReference type="InterPro" id="IPR041719">
    <property type="entry name" value="Ferritin_prok"/>
</dbReference>
<dbReference type="GO" id="GO:0008199">
    <property type="term" value="F:ferric iron binding"/>
    <property type="evidence" value="ECO:0007669"/>
    <property type="project" value="InterPro"/>
</dbReference>
<keyword evidence="3" id="KW-0560">Oxidoreductase</keyword>
<accession>A0A7K0J3L8</accession>
<keyword evidence="4 5" id="KW-0408">Iron</keyword>
<gene>
    <name evidence="8" type="ORF">FYJ43_00255</name>
</gene>
<dbReference type="EMBL" id="VUMG01000001">
    <property type="protein sequence ID" value="MSS44520.1"/>
    <property type="molecule type" value="Genomic_DNA"/>
</dbReference>
<dbReference type="AlphaFoldDB" id="A0A7K0J3L8"/>
<organism evidence="8 9">
    <name type="scientific">Cutibacterium porci</name>
    <dbReference type="NCBI Taxonomy" id="2605781"/>
    <lineage>
        <taxon>Bacteria</taxon>
        <taxon>Bacillati</taxon>
        <taxon>Actinomycetota</taxon>
        <taxon>Actinomycetes</taxon>
        <taxon>Propionibacteriales</taxon>
        <taxon>Propionibacteriaceae</taxon>
        <taxon>Cutibacterium</taxon>
    </lineage>
</organism>
<feature type="binding site" evidence="5">
    <location>
        <position position="51"/>
    </location>
    <ligand>
        <name>Fe cation</name>
        <dbReference type="ChEBI" id="CHEBI:24875"/>
        <label>1</label>
    </ligand>
</feature>
<dbReference type="Pfam" id="PF00210">
    <property type="entry name" value="Ferritin"/>
    <property type="match status" value="1"/>
</dbReference>
<proteinExistence type="predicted"/>
<dbReference type="SUPFAM" id="SSF47240">
    <property type="entry name" value="Ferritin-like"/>
    <property type="match status" value="1"/>
</dbReference>
<feature type="binding site" evidence="5">
    <location>
        <position position="96"/>
    </location>
    <ligand>
        <name>Fe cation</name>
        <dbReference type="ChEBI" id="CHEBI:24875"/>
        <label>1</label>
    </ligand>
</feature>
<dbReference type="GO" id="GO:0008198">
    <property type="term" value="F:ferrous iron binding"/>
    <property type="evidence" value="ECO:0007669"/>
    <property type="project" value="TreeGrafter"/>
</dbReference>
<evidence type="ECO:0000256" key="1">
    <source>
        <dbReference type="ARBA" id="ARBA00022434"/>
    </source>
</evidence>
<dbReference type="GO" id="GO:0004322">
    <property type="term" value="F:ferroxidase activity"/>
    <property type="evidence" value="ECO:0007669"/>
    <property type="project" value="TreeGrafter"/>
</dbReference>
<keyword evidence="2 5" id="KW-0479">Metal-binding</keyword>
<dbReference type="PANTHER" id="PTHR11431">
    <property type="entry name" value="FERRITIN"/>
    <property type="match status" value="1"/>
</dbReference>
<evidence type="ECO:0000313" key="9">
    <source>
        <dbReference type="Proteomes" id="UP000466104"/>
    </source>
</evidence>
<feature type="domain" description="Ferritin-like diiron" evidence="7">
    <location>
        <begin position="1"/>
        <end position="147"/>
    </location>
</feature>
<dbReference type="InterPro" id="IPR012347">
    <property type="entry name" value="Ferritin-like"/>
</dbReference>
<sequence>MDIPDDIAAAFSHQVTLEFIADLTYRQLSFEAANQGYPGIAAWMRAQADEEITHAHKFADHVLERGGRPQIEAIESPQVGVGLSPLDIFHASLAHEKKVTAAINDLKQTCVAAGDEESIALVDWFLKEQDEEESTVGGIIARIQGADVAGLSALDAELGGRSQE</sequence>
<comment type="caution">
    <text evidence="8">The sequence shown here is derived from an EMBL/GenBank/DDBJ whole genome shotgun (WGS) entry which is preliminary data.</text>
</comment>
<protein>
    <recommendedName>
        <fullName evidence="6">Ferritin</fullName>
    </recommendedName>
</protein>
<evidence type="ECO:0000259" key="7">
    <source>
        <dbReference type="PROSITE" id="PS50905"/>
    </source>
</evidence>
<dbReference type="InterPro" id="IPR001519">
    <property type="entry name" value="Ferritin"/>
</dbReference>
<reference evidence="8 9" key="1">
    <citation type="submission" date="2019-08" db="EMBL/GenBank/DDBJ databases">
        <title>In-depth cultivation of the pig gut microbiome towards novel bacterial diversity and tailored functional studies.</title>
        <authorList>
            <person name="Wylensek D."/>
            <person name="Hitch T.C.A."/>
            <person name="Clavel T."/>
        </authorList>
    </citation>
    <scope>NUCLEOTIDE SEQUENCE [LARGE SCALE GENOMIC DNA]</scope>
    <source>
        <strain evidence="8 9">WCA-380-WT-3A</strain>
    </source>
</reference>
<evidence type="ECO:0000256" key="4">
    <source>
        <dbReference type="ARBA" id="ARBA00023004"/>
    </source>
</evidence>
<feature type="binding site" evidence="5">
    <location>
        <position position="54"/>
    </location>
    <ligand>
        <name>Fe cation</name>
        <dbReference type="ChEBI" id="CHEBI:24875"/>
        <label>1</label>
    </ligand>
</feature>
<dbReference type="InterPro" id="IPR008331">
    <property type="entry name" value="Ferritin_DPS_dom"/>
</dbReference>
<evidence type="ECO:0000256" key="6">
    <source>
        <dbReference type="RuleBase" id="RU361145"/>
    </source>
</evidence>
<dbReference type="InterPro" id="IPR009078">
    <property type="entry name" value="Ferritin-like_SF"/>
</dbReference>